<evidence type="ECO:0000313" key="14">
    <source>
        <dbReference type="EMBL" id="EXJ89074.1"/>
    </source>
</evidence>
<evidence type="ECO:0000256" key="3">
    <source>
        <dbReference type="ARBA" id="ARBA00022516"/>
    </source>
</evidence>
<dbReference type="GO" id="GO:0016126">
    <property type="term" value="P:sterol biosynthetic process"/>
    <property type="evidence" value="ECO:0007669"/>
    <property type="project" value="UniProtKB-KW"/>
</dbReference>
<dbReference type="GO" id="GO:0030674">
    <property type="term" value="F:protein-macromolecule adaptor activity"/>
    <property type="evidence" value="ECO:0007669"/>
    <property type="project" value="TreeGrafter"/>
</dbReference>
<dbReference type="GeneID" id="19166271"/>
<feature type="transmembrane region" description="Helical" evidence="13">
    <location>
        <begin position="149"/>
        <end position="168"/>
    </location>
</feature>
<evidence type="ECO:0000256" key="1">
    <source>
        <dbReference type="ARBA" id="ARBA00004477"/>
    </source>
</evidence>
<evidence type="ECO:0000256" key="11">
    <source>
        <dbReference type="ARBA" id="ARBA00023166"/>
    </source>
</evidence>
<keyword evidence="15" id="KW-1185">Reference proteome</keyword>
<dbReference type="STRING" id="1182542.W9Z3J6"/>
<keyword evidence="9" id="KW-0443">Lipid metabolism</keyword>
<accession>W9Z3J6</accession>
<gene>
    <name evidence="14" type="ORF">A1O3_02138</name>
</gene>
<keyword evidence="4 13" id="KW-0812">Transmembrane</keyword>
<keyword evidence="11" id="KW-1207">Sterol metabolism</keyword>
<dbReference type="Pfam" id="PF03694">
    <property type="entry name" value="Erg28"/>
    <property type="match status" value="1"/>
</dbReference>
<name>W9Z3J6_9EURO</name>
<keyword evidence="8" id="KW-0756">Sterol biosynthesis</keyword>
<evidence type="ECO:0000256" key="12">
    <source>
        <dbReference type="ARBA" id="ARBA00023221"/>
    </source>
</evidence>
<organism evidence="14 15">
    <name type="scientific">Capronia epimyces CBS 606.96</name>
    <dbReference type="NCBI Taxonomy" id="1182542"/>
    <lineage>
        <taxon>Eukaryota</taxon>
        <taxon>Fungi</taxon>
        <taxon>Dikarya</taxon>
        <taxon>Ascomycota</taxon>
        <taxon>Pezizomycotina</taxon>
        <taxon>Eurotiomycetes</taxon>
        <taxon>Chaetothyriomycetidae</taxon>
        <taxon>Chaetothyriales</taxon>
        <taxon>Herpotrichiellaceae</taxon>
        <taxon>Capronia</taxon>
    </lineage>
</organism>
<evidence type="ECO:0000256" key="5">
    <source>
        <dbReference type="ARBA" id="ARBA00022824"/>
    </source>
</evidence>
<feature type="transmembrane region" description="Helical" evidence="13">
    <location>
        <begin position="15"/>
        <end position="35"/>
    </location>
</feature>
<dbReference type="HOGENOM" id="CLU_114589_0_0_1"/>
<evidence type="ECO:0000313" key="15">
    <source>
        <dbReference type="Proteomes" id="UP000019478"/>
    </source>
</evidence>
<evidence type="ECO:0000256" key="6">
    <source>
        <dbReference type="ARBA" id="ARBA00022955"/>
    </source>
</evidence>
<dbReference type="PANTHER" id="PTHR15451">
    <property type="entry name" value="ERGOSTEROL BIOSYNTHETIC PROTEIN 28-RELATED"/>
    <property type="match status" value="1"/>
</dbReference>
<dbReference type="AlphaFoldDB" id="W9Z3J6"/>
<keyword evidence="12" id="KW-0753">Steroid metabolism</keyword>
<keyword evidence="5" id="KW-0256">Endoplasmic reticulum</keyword>
<comment type="caution">
    <text evidence="14">The sequence shown here is derived from an EMBL/GenBank/DDBJ whole genome shotgun (WGS) entry which is preliminary data.</text>
</comment>
<feature type="transmembrane region" description="Helical" evidence="13">
    <location>
        <begin position="88"/>
        <end position="109"/>
    </location>
</feature>
<dbReference type="Proteomes" id="UP000019478">
    <property type="component" value="Unassembled WGS sequence"/>
</dbReference>
<keyword evidence="7 13" id="KW-1133">Transmembrane helix</keyword>
<proteinExistence type="inferred from homology"/>
<evidence type="ECO:0000256" key="2">
    <source>
        <dbReference type="ARBA" id="ARBA00005377"/>
    </source>
</evidence>
<evidence type="ECO:0000256" key="4">
    <source>
        <dbReference type="ARBA" id="ARBA00022692"/>
    </source>
</evidence>
<dbReference type="OrthoDB" id="6485510at2759"/>
<comment type="subcellular location">
    <subcellularLocation>
        <location evidence="1">Endoplasmic reticulum membrane</location>
        <topology evidence="1">Multi-pass membrane protein</topology>
    </subcellularLocation>
</comment>
<feature type="transmembrane region" description="Helical" evidence="13">
    <location>
        <begin position="115"/>
        <end position="137"/>
    </location>
</feature>
<dbReference type="eggNOG" id="KOG3455">
    <property type="taxonomic scope" value="Eukaryota"/>
</dbReference>
<dbReference type="RefSeq" id="XP_007730471.1">
    <property type="nucleotide sequence ID" value="XM_007732281.1"/>
</dbReference>
<evidence type="ECO:0000256" key="13">
    <source>
        <dbReference type="SAM" id="Phobius"/>
    </source>
</evidence>
<dbReference type="PANTHER" id="PTHR15451:SF19">
    <property type="entry name" value="ERGOSTEROL BIOSYNTHETIC PROTEIN 28 HOMOLOG"/>
    <property type="match status" value="1"/>
</dbReference>
<evidence type="ECO:0008006" key="16">
    <source>
        <dbReference type="Google" id="ProtNLM"/>
    </source>
</evidence>
<evidence type="ECO:0000256" key="8">
    <source>
        <dbReference type="ARBA" id="ARBA00023011"/>
    </source>
</evidence>
<keyword evidence="3" id="KW-0444">Lipid biosynthesis</keyword>
<evidence type="ECO:0000256" key="7">
    <source>
        <dbReference type="ARBA" id="ARBA00022989"/>
    </source>
</evidence>
<sequence>MASVRALLPPTDKGYLPVFLFVSAVAAAYSTIGSYTSLSATRRIYNGLFVPRVSSSTSTTPDDSVSQLVPVAGDDRQAAKAKDQVNPLAGRLFGVYTFVAGLLRIYGAYHVENPVAYQLALWGYVVAAVHFTSELLVYKTIRFNGPQGIPFVFASSGVLWMLLQYDYYTSSY</sequence>
<comment type="similarity">
    <text evidence="2">Belongs to the ERG28 family.</text>
</comment>
<dbReference type="EMBL" id="AMGY01000002">
    <property type="protein sequence ID" value="EXJ89074.1"/>
    <property type="molecule type" value="Genomic_DNA"/>
</dbReference>
<evidence type="ECO:0000256" key="10">
    <source>
        <dbReference type="ARBA" id="ARBA00023136"/>
    </source>
</evidence>
<dbReference type="GO" id="GO:0005789">
    <property type="term" value="C:endoplasmic reticulum membrane"/>
    <property type="evidence" value="ECO:0007669"/>
    <property type="project" value="UniProtKB-SubCell"/>
</dbReference>
<keyword evidence="6" id="KW-0752">Steroid biosynthesis</keyword>
<dbReference type="InterPro" id="IPR005352">
    <property type="entry name" value="Erg28"/>
</dbReference>
<keyword evidence="10 13" id="KW-0472">Membrane</keyword>
<protein>
    <recommendedName>
        <fullName evidence="16">Ergosterol biosynthetic protein 28</fullName>
    </recommendedName>
</protein>
<evidence type="ECO:0000256" key="9">
    <source>
        <dbReference type="ARBA" id="ARBA00023098"/>
    </source>
</evidence>
<reference evidence="14 15" key="1">
    <citation type="submission" date="2013-03" db="EMBL/GenBank/DDBJ databases">
        <title>The Genome Sequence of Capronia epimyces CBS 606.96.</title>
        <authorList>
            <consortium name="The Broad Institute Genomics Platform"/>
            <person name="Cuomo C."/>
            <person name="de Hoog S."/>
            <person name="Gorbushina A."/>
            <person name="Walker B."/>
            <person name="Young S.K."/>
            <person name="Zeng Q."/>
            <person name="Gargeya S."/>
            <person name="Fitzgerald M."/>
            <person name="Haas B."/>
            <person name="Abouelleil A."/>
            <person name="Allen A.W."/>
            <person name="Alvarado L."/>
            <person name="Arachchi H.M."/>
            <person name="Berlin A.M."/>
            <person name="Chapman S.B."/>
            <person name="Gainer-Dewar J."/>
            <person name="Goldberg J."/>
            <person name="Griggs A."/>
            <person name="Gujja S."/>
            <person name="Hansen M."/>
            <person name="Howarth C."/>
            <person name="Imamovic A."/>
            <person name="Ireland A."/>
            <person name="Larimer J."/>
            <person name="McCowan C."/>
            <person name="Murphy C."/>
            <person name="Pearson M."/>
            <person name="Poon T.W."/>
            <person name="Priest M."/>
            <person name="Roberts A."/>
            <person name="Saif S."/>
            <person name="Shea T."/>
            <person name="Sisk P."/>
            <person name="Sykes S."/>
            <person name="Wortman J."/>
            <person name="Nusbaum C."/>
            <person name="Birren B."/>
        </authorList>
    </citation>
    <scope>NUCLEOTIDE SEQUENCE [LARGE SCALE GENOMIC DNA]</scope>
    <source>
        <strain evidence="14 15">CBS 606.96</strain>
    </source>
</reference>